<protein>
    <submittedName>
        <fullName evidence="2">Uncharacterized protein</fullName>
    </submittedName>
</protein>
<comment type="caution">
    <text evidence="2">The sequence shown here is derived from an EMBL/GenBank/DDBJ whole genome shotgun (WGS) entry which is preliminary data.</text>
</comment>
<accession>A0AAV1S5K5</accession>
<evidence type="ECO:0000313" key="2">
    <source>
        <dbReference type="EMBL" id="CAK7345322.1"/>
    </source>
</evidence>
<evidence type="ECO:0000313" key="3">
    <source>
        <dbReference type="Proteomes" id="UP001314170"/>
    </source>
</evidence>
<dbReference type="AlphaFoldDB" id="A0AAV1S5K5"/>
<name>A0AAV1S5K5_9ROSI</name>
<sequence length="253" mass="28240">MMVLMLVGGGGFGGGRVGMFDSSGFDGAEGGAFNDGSGAGVLRREEEIVRLIGSELMLSLLGRNLAKLFKLMRKLRYCCQMKKTTGKEAMTAMGIEYGSIHMVNVCLSSFQFGDGHGTSDDVDRLLKERNSLNNQVLLQEEEMRNLRNMLAQEVEENRKLQSRLAQEVKENRNLQSLLAQEVKEIRNLHSMLAKEVKEIRNLQMLALEAEEARKLQGPTGKIPKVFKSLNLIPARRETNLTGAMTSRAVKDYR</sequence>
<keyword evidence="3" id="KW-1185">Reference proteome</keyword>
<evidence type="ECO:0000256" key="1">
    <source>
        <dbReference type="SAM" id="Coils"/>
    </source>
</evidence>
<dbReference type="Proteomes" id="UP001314170">
    <property type="component" value="Unassembled WGS sequence"/>
</dbReference>
<gene>
    <name evidence="2" type="ORF">DCAF_LOCUS18176</name>
</gene>
<feature type="coiled-coil region" evidence="1">
    <location>
        <begin position="122"/>
        <end position="212"/>
    </location>
</feature>
<dbReference type="EMBL" id="CAWUPB010001168">
    <property type="protein sequence ID" value="CAK7345322.1"/>
    <property type="molecule type" value="Genomic_DNA"/>
</dbReference>
<proteinExistence type="predicted"/>
<reference evidence="2 3" key="1">
    <citation type="submission" date="2024-01" db="EMBL/GenBank/DDBJ databases">
        <authorList>
            <person name="Waweru B."/>
        </authorList>
    </citation>
    <scope>NUCLEOTIDE SEQUENCE [LARGE SCALE GENOMIC DNA]</scope>
</reference>
<organism evidence="2 3">
    <name type="scientific">Dovyalis caffra</name>
    <dbReference type="NCBI Taxonomy" id="77055"/>
    <lineage>
        <taxon>Eukaryota</taxon>
        <taxon>Viridiplantae</taxon>
        <taxon>Streptophyta</taxon>
        <taxon>Embryophyta</taxon>
        <taxon>Tracheophyta</taxon>
        <taxon>Spermatophyta</taxon>
        <taxon>Magnoliopsida</taxon>
        <taxon>eudicotyledons</taxon>
        <taxon>Gunneridae</taxon>
        <taxon>Pentapetalae</taxon>
        <taxon>rosids</taxon>
        <taxon>fabids</taxon>
        <taxon>Malpighiales</taxon>
        <taxon>Salicaceae</taxon>
        <taxon>Flacourtieae</taxon>
        <taxon>Dovyalis</taxon>
    </lineage>
</organism>
<keyword evidence="1" id="KW-0175">Coiled coil</keyword>